<evidence type="ECO:0000259" key="4">
    <source>
        <dbReference type="Pfam" id="PF00437"/>
    </source>
</evidence>
<dbReference type="PANTHER" id="PTHR30258">
    <property type="entry name" value="TYPE II SECRETION SYSTEM PROTEIN GSPE-RELATED"/>
    <property type="match status" value="1"/>
</dbReference>
<dbReference type="Proteomes" id="UP000509658">
    <property type="component" value="Chromosome"/>
</dbReference>
<dbReference type="AlphaFoldDB" id="A0A6N0HW70"/>
<dbReference type="SUPFAM" id="SSF160246">
    <property type="entry name" value="EspE N-terminal domain-like"/>
    <property type="match status" value="1"/>
</dbReference>
<dbReference type="Pfam" id="PF05157">
    <property type="entry name" value="MshEN"/>
    <property type="match status" value="1"/>
</dbReference>
<dbReference type="PANTHER" id="PTHR30258:SF3">
    <property type="entry name" value="SLL1921 PROTEIN"/>
    <property type="match status" value="1"/>
</dbReference>
<protein>
    <submittedName>
        <fullName evidence="6">Flp pilus assembly complex ATPase component TadA</fullName>
    </submittedName>
</protein>
<evidence type="ECO:0000313" key="6">
    <source>
        <dbReference type="EMBL" id="QKQ26623.1"/>
    </source>
</evidence>
<dbReference type="EMBL" id="CP054491">
    <property type="protein sequence ID" value="QKQ26623.1"/>
    <property type="molecule type" value="Genomic_DNA"/>
</dbReference>
<dbReference type="GO" id="GO:0005886">
    <property type="term" value="C:plasma membrane"/>
    <property type="evidence" value="ECO:0007669"/>
    <property type="project" value="TreeGrafter"/>
</dbReference>
<keyword evidence="3" id="KW-0067">ATP-binding</keyword>
<proteinExistence type="inferred from homology"/>
<comment type="similarity">
    <text evidence="1">Belongs to the GSP E family.</text>
</comment>
<accession>A0A6N0HW70</accession>
<dbReference type="RefSeq" id="WP_174673125.1">
    <property type="nucleotide sequence ID" value="NZ_CP054491.1"/>
</dbReference>
<dbReference type="KEGG" id="rev:HUE57_10285"/>
<dbReference type="InterPro" id="IPR007831">
    <property type="entry name" value="T2SS_GspE_N"/>
</dbReference>
<dbReference type="InterPro" id="IPR037257">
    <property type="entry name" value="T2SS_E_N_sf"/>
</dbReference>
<keyword evidence="2" id="KW-0547">Nucleotide-binding</keyword>
<evidence type="ECO:0000259" key="5">
    <source>
        <dbReference type="Pfam" id="PF05157"/>
    </source>
</evidence>
<dbReference type="FunFam" id="3.30.300.160:FF:000002">
    <property type="entry name" value="Type II secretion system protein E"/>
    <property type="match status" value="1"/>
</dbReference>
<dbReference type="Pfam" id="PF00437">
    <property type="entry name" value="T2SSE"/>
    <property type="match status" value="1"/>
</dbReference>
<evidence type="ECO:0000256" key="3">
    <source>
        <dbReference type="ARBA" id="ARBA00022840"/>
    </source>
</evidence>
<dbReference type="GO" id="GO:0005524">
    <property type="term" value="F:ATP binding"/>
    <property type="evidence" value="ECO:0007669"/>
    <property type="project" value="UniProtKB-KW"/>
</dbReference>
<evidence type="ECO:0000256" key="1">
    <source>
        <dbReference type="ARBA" id="ARBA00006611"/>
    </source>
</evidence>
<dbReference type="SUPFAM" id="SSF52540">
    <property type="entry name" value="P-loop containing nucleoside triphosphate hydrolases"/>
    <property type="match status" value="1"/>
</dbReference>
<keyword evidence="7" id="KW-1185">Reference proteome</keyword>
<dbReference type="Gene3D" id="3.30.300.160">
    <property type="entry name" value="Type II secretion system, protein E, N-terminal domain"/>
    <property type="match status" value="1"/>
</dbReference>
<feature type="domain" description="Bacterial type II secretion system protein E" evidence="4">
    <location>
        <begin position="198"/>
        <end position="311"/>
    </location>
</feature>
<reference evidence="6 7" key="1">
    <citation type="submission" date="2020-05" db="EMBL/GenBank/DDBJ databases">
        <title>Horizontal transmission and recombination maintain forever young bacterial symbiont genomes.</title>
        <authorList>
            <person name="Russell S.L."/>
            <person name="Pepper-Tunick E."/>
            <person name="Svedberg J."/>
            <person name="Byrne A."/>
            <person name="Ruelas Castillo J."/>
            <person name="Vollmers C."/>
            <person name="Beinart R.A."/>
            <person name="Corbett-Detig R."/>
        </authorList>
    </citation>
    <scope>NUCLEOTIDE SEQUENCE [LARGE SCALE GENOMIC DNA]</scope>
    <source>
        <strain evidence="6">Santa_Monica_outfall</strain>
    </source>
</reference>
<feature type="domain" description="Type II secretion system protein GspE N-terminal" evidence="5">
    <location>
        <begin position="81"/>
        <end position="165"/>
    </location>
</feature>
<dbReference type="InterPro" id="IPR027417">
    <property type="entry name" value="P-loop_NTPase"/>
</dbReference>
<organism evidence="6 7">
    <name type="scientific">Candidatus Reidiella endopervernicosa</name>
    <dbReference type="NCBI Taxonomy" id="2738883"/>
    <lineage>
        <taxon>Bacteria</taxon>
        <taxon>Pseudomonadati</taxon>
        <taxon>Pseudomonadota</taxon>
        <taxon>Gammaproteobacteria</taxon>
        <taxon>Candidatus Reidiella</taxon>
    </lineage>
</organism>
<evidence type="ECO:0000256" key="2">
    <source>
        <dbReference type="ARBA" id="ARBA00022741"/>
    </source>
</evidence>
<evidence type="ECO:0000313" key="7">
    <source>
        <dbReference type="Proteomes" id="UP000509658"/>
    </source>
</evidence>
<dbReference type="InterPro" id="IPR001482">
    <property type="entry name" value="T2SS/T4SS_dom"/>
</dbReference>
<dbReference type="GO" id="GO:0016887">
    <property type="term" value="F:ATP hydrolysis activity"/>
    <property type="evidence" value="ECO:0007669"/>
    <property type="project" value="TreeGrafter"/>
</dbReference>
<gene>
    <name evidence="6" type="primary">tadA</name>
    <name evidence="6" type="ORF">HUE57_10285</name>
</gene>
<name>A0A6N0HW70_9GAMM</name>
<sequence>MEEYKVHDAADVVDLLNHIGPLGERHLGEILIEEGQITEEQLEKVLDDQRESLTYHHLGTMMVEEGLISREQLHIALAHKFNIPYVSLREFEIDDNVLSKIPSDLALQYNVLPLAENDGKLIVAIENPLDWDALDAIRFNTNRSAEVVVTSARDISLALNRHYSEFDENTPLDEFELSPVSGANAFEEESYEDDLEQQAMQKPVVRLLNAIMWQAVRRKASDINIRPEKDRASVYYRIDGVLQFVRTLHKSLLAPLVSRIKITGRMNIAEHRLPQDGHARLVKDKHPIDLRISVMPTVHGESAVIRLLDKEVGLRPR</sequence>
<dbReference type="Gene3D" id="3.30.450.90">
    <property type="match status" value="1"/>
</dbReference>